<keyword evidence="3" id="KW-1185">Reference proteome</keyword>
<organism evidence="2 3">
    <name type="scientific">Rickenella mellea</name>
    <dbReference type="NCBI Taxonomy" id="50990"/>
    <lineage>
        <taxon>Eukaryota</taxon>
        <taxon>Fungi</taxon>
        <taxon>Dikarya</taxon>
        <taxon>Basidiomycota</taxon>
        <taxon>Agaricomycotina</taxon>
        <taxon>Agaricomycetes</taxon>
        <taxon>Hymenochaetales</taxon>
        <taxon>Rickenellaceae</taxon>
        <taxon>Rickenella</taxon>
    </lineage>
</organism>
<evidence type="ECO:0000313" key="2">
    <source>
        <dbReference type="EMBL" id="TDL15184.1"/>
    </source>
</evidence>
<evidence type="ECO:0000256" key="1">
    <source>
        <dbReference type="SAM" id="MobiDB-lite"/>
    </source>
</evidence>
<dbReference type="Proteomes" id="UP000294933">
    <property type="component" value="Unassembled WGS sequence"/>
</dbReference>
<dbReference type="VEuPathDB" id="FungiDB:BD410DRAFT_809119"/>
<gene>
    <name evidence="2" type="ORF">BD410DRAFT_809119</name>
</gene>
<proteinExistence type="predicted"/>
<reference evidence="2 3" key="1">
    <citation type="submission" date="2018-06" db="EMBL/GenBank/DDBJ databases">
        <title>A transcriptomic atlas of mushroom development highlights an independent origin of complex multicellularity.</title>
        <authorList>
            <consortium name="DOE Joint Genome Institute"/>
            <person name="Krizsan K."/>
            <person name="Almasi E."/>
            <person name="Merenyi Z."/>
            <person name="Sahu N."/>
            <person name="Viragh M."/>
            <person name="Koszo T."/>
            <person name="Mondo S."/>
            <person name="Kiss B."/>
            <person name="Balint B."/>
            <person name="Kues U."/>
            <person name="Barry K."/>
            <person name="Hegedus J.C."/>
            <person name="Henrissat B."/>
            <person name="Johnson J."/>
            <person name="Lipzen A."/>
            <person name="Ohm R."/>
            <person name="Nagy I."/>
            <person name="Pangilinan J."/>
            <person name="Yan J."/>
            <person name="Xiong Y."/>
            <person name="Grigoriev I.V."/>
            <person name="Hibbett D.S."/>
            <person name="Nagy L.G."/>
        </authorList>
    </citation>
    <scope>NUCLEOTIDE SEQUENCE [LARGE SCALE GENOMIC DNA]</scope>
    <source>
        <strain evidence="2 3">SZMC22713</strain>
    </source>
</reference>
<feature type="compositionally biased region" description="Polar residues" evidence="1">
    <location>
        <begin position="43"/>
        <end position="52"/>
    </location>
</feature>
<dbReference type="EMBL" id="ML170286">
    <property type="protein sequence ID" value="TDL15184.1"/>
    <property type="molecule type" value="Genomic_DNA"/>
</dbReference>
<sequence>MRSKGDREPLLTSHHHTTTTETNRDRDHHPLPTTRKHPERGSSPRSCSRSQDPPNPLHKNKRGVVPPTIPRAARHAPTNPPRRDGSANASPFAPALTPRWLNRTQRTRRATSHAPQRSQREQWPPPTSQREEIARQIFSMGKGGEWSAMQAAMSKKAFVVHNREVAGRSQLQKEVAEFQTHVACRNLAPNQPCRSLM</sequence>
<name>A0A4Y7PI74_9AGAM</name>
<evidence type="ECO:0000313" key="3">
    <source>
        <dbReference type="Proteomes" id="UP000294933"/>
    </source>
</evidence>
<protein>
    <submittedName>
        <fullName evidence="2">Uncharacterized protein</fullName>
    </submittedName>
</protein>
<dbReference type="AlphaFoldDB" id="A0A4Y7PI74"/>
<accession>A0A4Y7PI74</accession>
<feature type="region of interest" description="Disordered" evidence="1">
    <location>
        <begin position="1"/>
        <end position="129"/>
    </location>
</feature>